<feature type="transmembrane region" description="Helical" evidence="1">
    <location>
        <begin position="54"/>
        <end position="71"/>
    </location>
</feature>
<feature type="transmembrane region" description="Helical" evidence="1">
    <location>
        <begin position="20"/>
        <end position="42"/>
    </location>
</feature>
<dbReference type="Proteomes" id="UP000591131">
    <property type="component" value="Unassembled WGS sequence"/>
</dbReference>
<accession>A0A7J6N364</accession>
<keyword evidence="1" id="KW-1133">Transmembrane helix</keyword>
<gene>
    <name evidence="2" type="ORF">FOL47_005373</name>
</gene>
<sequence length="105" mass="11366">MASPSTSKDVYSGVCQCQRLGAIFCVFVLHFVIGGLLLISVPDLRDFGSYKGKVSVALMVLALVLYLRTALCDPGYLRPNYQPLPNEFAGTDGVDLEMGEMDTSV</sequence>
<protein>
    <submittedName>
        <fullName evidence="2">Uncharacterized protein</fullName>
    </submittedName>
</protein>
<organism evidence="2 3">
    <name type="scientific">Perkinsus chesapeaki</name>
    <name type="common">Clam parasite</name>
    <name type="synonym">Perkinsus andrewsi</name>
    <dbReference type="NCBI Taxonomy" id="330153"/>
    <lineage>
        <taxon>Eukaryota</taxon>
        <taxon>Sar</taxon>
        <taxon>Alveolata</taxon>
        <taxon>Perkinsozoa</taxon>
        <taxon>Perkinsea</taxon>
        <taxon>Perkinsida</taxon>
        <taxon>Perkinsidae</taxon>
        <taxon>Perkinsus</taxon>
    </lineage>
</organism>
<proteinExistence type="predicted"/>
<evidence type="ECO:0000313" key="2">
    <source>
        <dbReference type="EMBL" id="KAF4678094.1"/>
    </source>
</evidence>
<name>A0A7J6N364_PERCH</name>
<keyword evidence="1" id="KW-0812">Transmembrane</keyword>
<evidence type="ECO:0000313" key="3">
    <source>
        <dbReference type="Proteomes" id="UP000591131"/>
    </source>
</evidence>
<dbReference type="AlphaFoldDB" id="A0A7J6N364"/>
<keyword evidence="1" id="KW-0472">Membrane</keyword>
<dbReference type="EMBL" id="JAAPAO010000003">
    <property type="protein sequence ID" value="KAF4678094.1"/>
    <property type="molecule type" value="Genomic_DNA"/>
</dbReference>
<comment type="caution">
    <text evidence="2">The sequence shown here is derived from an EMBL/GenBank/DDBJ whole genome shotgun (WGS) entry which is preliminary data.</text>
</comment>
<keyword evidence="3" id="KW-1185">Reference proteome</keyword>
<reference evidence="2 3" key="1">
    <citation type="submission" date="2020-04" db="EMBL/GenBank/DDBJ databases">
        <title>Perkinsus chesapeaki whole genome sequence.</title>
        <authorList>
            <person name="Bogema D.R."/>
        </authorList>
    </citation>
    <scope>NUCLEOTIDE SEQUENCE [LARGE SCALE GENOMIC DNA]</scope>
    <source>
        <strain evidence="2">ATCC PRA-425</strain>
    </source>
</reference>
<evidence type="ECO:0000256" key="1">
    <source>
        <dbReference type="SAM" id="Phobius"/>
    </source>
</evidence>
<feature type="non-terminal residue" evidence="2">
    <location>
        <position position="105"/>
    </location>
</feature>